<keyword evidence="3" id="KW-1185">Reference proteome</keyword>
<comment type="caution">
    <text evidence="2">The sequence shown here is derived from an EMBL/GenBank/DDBJ whole genome shotgun (WGS) entry which is preliminary data.</text>
</comment>
<feature type="region of interest" description="Disordered" evidence="1">
    <location>
        <begin position="169"/>
        <end position="192"/>
    </location>
</feature>
<evidence type="ECO:0000256" key="1">
    <source>
        <dbReference type="SAM" id="MobiDB-lite"/>
    </source>
</evidence>
<dbReference type="Proteomes" id="UP000683360">
    <property type="component" value="Unassembled WGS sequence"/>
</dbReference>
<evidence type="ECO:0000313" key="2">
    <source>
        <dbReference type="EMBL" id="CAG2250600.1"/>
    </source>
</evidence>
<accession>A0A8S3UYI8</accession>
<gene>
    <name evidence="2" type="ORF">MEDL_62302</name>
</gene>
<proteinExistence type="predicted"/>
<protein>
    <submittedName>
        <fullName evidence="2">Uncharacterized protein</fullName>
    </submittedName>
</protein>
<evidence type="ECO:0000313" key="3">
    <source>
        <dbReference type="Proteomes" id="UP000683360"/>
    </source>
</evidence>
<dbReference type="EMBL" id="CAJPWZ010003057">
    <property type="protein sequence ID" value="CAG2250600.1"/>
    <property type="molecule type" value="Genomic_DNA"/>
</dbReference>
<organism evidence="2 3">
    <name type="scientific">Mytilus edulis</name>
    <name type="common">Blue mussel</name>
    <dbReference type="NCBI Taxonomy" id="6550"/>
    <lineage>
        <taxon>Eukaryota</taxon>
        <taxon>Metazoa</taxon>
        <taxon>Spiralia</taxon>
        <taxon>Lophotrochozoa</taxon>
        <taxon>Mollusca</taxon>
        <taxon>Bivalvia</taxon>
        <taxon>Autobranchia</taxon>
        <taxon>Pteriomorphia</taxon>
        <taxon>Mytilida</taxon>
        <taxon>Mytiloidea</taxon>
        <taxon>Mytilidae</taxon>
        <taxon>Mytilinae</taxon>
        <taxon>Mytilus</taxon>
    </lineage>
</organism>
<reference evidence="2" key="1">
    <citation type="submission" date="2021-03" db="EMBL/GenBank/DDBJ databases">
        <authorList>
            <person name="Bekaert M."/>
        </authorList>
    </citation>
    <scope>NUCLEOTIDE SEQUENCE</scope>
</reference>
<dbReference type="AlphaFoldDB" id="A0A8S3UYI8"/>
<name>A0A8S3UYI8_MYTED</name>
<sequence length="265" mass="29535">MSIRNHSGRAHARAVRMQESLGGLVVVTPSREWAFSHLTHQSWIKPTTGEGSGGKNLSRKDLWRITVLLEVPAIPTVSASGDVTATDFVLWLQRHACIPEGVRIQGVDMPPDQAVCSAMNWQMRRVYTINPFNSQVVVLYWRVMLSLLRYLSQANRITIAMDEYTGTTVPHTRTSEEGAQGNRECGEKRSGGRGIYPIEESPVVLLYHNTRKMVTVITVQSAVQEAKDLFDLEEEEVVLTYLVSEITLGVTLELLPAVAELHVVV</sequence>